<protein>
    <submittedName>
        <fullName evidence="2">Uncharacterized protein</fullName>
    </submittedName>
</protein>
<proteinExistence type="predicted"/>
<evidence type="ECO:0000313" key="3">
    <source>
        <dbReference type="Proteomes" id="UP000199555"/>
    </source>
</evidence>
<keyword evidence="1" id="KW-0812">Transmembrane</keyword>
<evidence type="ECO:0000256" key="1">
    <source>
        <dbReference type="SAM" id="Phobius"/>
    </source>
</evidence>
<feature type="transmembrane region" description="Helical" evidence="1">
    <location>
        <begin position="21"/>
        <end position="43"/>
    </location>
</feature>
<keyword evidence="1" id="KW-1133">Transmembrane helix</keyword>
<reference evidence="3" key="1">
    <citation type="submission" date="2016-10" db="EMBL/GenBank/DDBJ databases">
        <authorList>
            <person name="Varghese N."/>
            <person name="Submissions S."/>
        </authorList>
    </citation>
    <scope>NUCLEOTIDE SEQUENCE [LARGE SCALE GENOMIC DNA]</scope>
    <source>
        <strain evidence="3">CGMCC 1.7655</strain>
    </source>
</reference>
<organism evidence="2 3">
    <name type="scientific">Paracoccus chinensis</name>
    <dbReference type="NCBI Taxonomy" id="525640"/>
    <lineage>
        <taxon>Bacteria</taxon>
        <taxon>Pseudomonadati</taxon>
        <taxon>Pseudomonadota</taxon>
        <taxon>Alphaproteobacteria</taxon>
        <taxon>Rhodobacterales</taxon>
        <taxon>Paracoccaceae</taxon>
        <taxon>Paracoccus</taxon>
    </lineage>
</organism>
<dbReference type="STRING" id="525640.SAMN04487971_104145"/>
<keyword evidence="3" id="KW-1185">Reference proteome</keyword>
<sequence length="85" mass="9114">MSGTRSPSRTAPATRRNLWRLGLILSPFVWGAVAINLFMLGLISASVGWPSLSPVATLIVAVPLTIPATWLAARWVGGLMDEAER</sequence>
<dbReference type="OrthoDB" id="7667013at2"/>
<dbReference type="EMBL" id="FNGE01000004">
    <property type="protein sequence ID" value="SDK93378.1"/>
    <property type="molecule type" value="Genomic_DNA"/>
</dbReference>
<keyword evidence="1" id="KW-0472">Membrane</keyword>
<dbReference type="AlphaFoldDB" id="A0A1G9FYC9"/>
<name>A0A1G9FYC9_9RHOB</name>
<feature type="transmembrane region" description="Helical" evidence="1">
    <location>
        <begin position="55"/>
        <end position="76"/>
    </location>
</feature>
<accession>A0A1G9FYC9</accession>
<dbReference type="Proteomes" id="UP000199555">
    <property type="component" value="Unassembled WGS sequence"/>
</dbReference>
<evidence type="ECO:0000313" key="2">
    <source>
        <dbReference type="EMBL" id="SDK93378.1"/>
    </source>
</evidence>
<gene>
    <name evidence="2" type="ORF">SAMN04487971_104145</name>
</gene>